<dbReference type="InterPro" id="IPR004255">
    <property type="entry name" value="O-acyltransferase_WSD1_N"/>
</dbReference>
<evidence type="ECO:0000256" key="7">
    <source>
        <dbReference type="ARBA" id="ARBA00022798"/>
    </source>
</evidence>
<protein>
    <recommendedName>
        <fullName evidence="4">diacylglycerol O-acyltransferase</fullName>
        <ecNumber evidence="4">2.3.1.20</ecNumber>
    </recommendedName>
</protein>
<comment type="pathway">
    <text evidence="1">Glycerolipid metabolism; triacylglycerol biosynthesis.</text>
</comment>
<dbReference type="AlphaFoldDB" id="A0A1I4E1M1"/>
<reference evidence="13 14" key="1">
    <citation type="submission" date="2016-10" db="EMBL/GenBank/DDBJ databases">
        <authorList>
            <person name="de Groot N.N."/>
        </authorList>
    </citation>
    <scope>NUCLEOTIDE SEQUENCE [LARGE SCALE GENOMIC DNA]</scope>
    <source>
        <strain evidence="13 14">DSM 45317</strain>
    </source>
</reference>
<dbReference type="PANTHER" id="PTHR31650">
    <property type="entry name" value="O-ACYLTRANSFERASE (WSD1-LIKE) FAMILY PROTEIN"/>
    <property type="match status" value="1"/>
</dbReference>
<organism evidence="13 14">
    <name type="scientific">Geodermatophilus ruber</name>
    <dbReference type="NCBI Taxonomy" id="504800"/>
    <lineage>
        <taxon>Bacteria</taxon>
        <taxon>Bacillati</taxon>
        <taxon>Actinomycetota</taxon>
        <taxon>Actinomycetes</taxon>
        <taxon>Geodermatophilales</taxon>
        <taxon>Geodermatophilaceae</taxon>
        <taxon>Geodermatophilus</taxon>
    </lineage>
</organism>
<feature type="domain" description="O-acyltransferase WSD1-like N-terminal" evidence="11">
    <location>
        <begin position="15"/>
        <end position="264"/>
    </location>
</feature>
<dbReference type="InParanoid" id="A0A1I4E1M1"/>
<dbReference type="UniPathway" id="UPA00282"/>
<evidence type="ECO:0000313" key="14">
    <source>
        <dbReference type="Proteomes" id="UP000199152"/>
    </source>
</evidence>
<proteinExistence type="inferred from homology"/>
<name>A0A1I4E1M1_9ACTN</name>
<keyword evidence="14" id="KW-1185">Reference proteome</keyword>
<evidence type="ECO:0000256" key="1">
    <source>
        <dbReference type="ARBA" id="ARBA00004771"/>
    </source>
</evidence>
<evidence type="ECO:0000259" key="11">
    <source>
        <dbReference type="Pfam" id="PF03007"/>
    </source>
</evidence>
<comment type="catalytic activity">
    <reaction evidence="10">
        <text>an acyl-CoA + a 1,2-diacyl-sn-glycerol = a triacyl-sn-glycerol + CoA</text>
        <dbReference type="Rhea" id="RHEA:10868"/>
        <dbReference type="ChEBI" id="CHEBI:17815"/>
        <dbReference type="ChEBI" id="CHEBI:57287"/>
        <dbReference type="ChEBI" id="CHEBI:58342"/>
        <dbReference type="ChEBI" id="CHEBI:64615"/>
        <dbReference type="EC" id="2.3.1.20"/>
    </reaction>
</comment>
<dbReference type="GO" id="GO:0051701">
    <property type="term" value="P:biological process involved in interaction with host"/>
    <property type="evidence" value="ECO:0007669"/>
    <property type="project" value="TreeGrafter"/>
</dbReference>
<dbReference type="GO" id="GO:0005886">
    <property type="term" value="C:plasma membrane"/>
    <property type="evidence" value="ECO:0007669"/>
    <property type="project" value="TreeGrafter"/>
</dbReference>
<dbReference type="GO" id="GO:0071731">
    <property type="term" value="P:response to nitric oxide"/>
    <property type="evidence" value="ECO:0007669"/>
    <property type="project" value="TreeGrafter"/>
</dbReference>
<keyword evidence="6 13" id="KW-0808">Transferase</keyword>
<evidence type="ECO:0000256" key="2">
    <source>
        <dbReference type="ARBA" id="ARBA00005189"/>
    </source>
</evidence>
<dbReference type="GO" id="GO:0019432">
    <property type="term" value="P:triglyceride biosynthetic process"/>
    <property type="evidence" value="ECO:0007669"/>
    <property type="project" value="UniProtKB-UniPathway"/>
</dbReference>
<keyword evidence="7" id="KW-0319">Glycerol metabolism</keyword>
<evidence type="ECO:0000256" key="6">
    <source>
        <dbReference type="ARBA" id="ARBA00022679"/>
    </source>
</evidence>
<dbReference type="Proteomes" id="UP000199152">
    <property type="component" value="Unassembled WGS sequence"/>
</dbReference>
<comment type="pathway">
    <text evidence="2">Lipid metabolism.</text>
</comment>
<dbReference type="InterPro" id="IPR009721">
    <property type="entry name" value="O-acyltransferase_WSD1_C"/>
</dbReference>
<dbReference type="GO" id="GO:0001666">
    <property type="term" value="P:response to hypoxia"/>
    <property type="evidence" value="ECO:0007669"/>
    <property type="project" value="TreeGrafter"/>
</dbReference>
<evidence type="ECO:0000259" key="12">
    <source>
        <dbReference type="Pfam" id="PF06974"/>
    </source>
</evidence>
<comment type="similarity">
    <text evidence="3">Belongs to the long-chain O-acyltransferase family.</text>
</comment>
<accession>A0A1I4E1M1</accession>
<dbReference type="EC" id="2.3.1.20" evidence="4"/>
<dbReference type="PANTHER" id="PTHR31650:SF1">
    <property type="entry name" value="WAX ESTER SYNTHASE_DIACYLGLYCEROL ACYLTRANSFERASE 4-RELATED"/>
    <property type="match status" value="1"/>
</dbReference>
<dbReference type="STRING" id="504800.SAMN04488085_105180"/>
<evidence type="ECO:0000256" key="8">
    <source>
        <dbReference type="ARBA" id="ARBA00023098"/>
    </source>
</evidence>
<evidence type="ECO:0000256" key="4">
    <source>
        <dbReference type="ARBA" id="ARBA00013244"/>
    </source>
</evidence>
<evidence type="ECO:0000256" key="10">
    <source>
        <dbReference type="ARBA" id="ARBA00048109"/>
    </source>
</evidence>
<keyword evidence="9 13" id="KW-0012">Acyltransferase</keyword>
<dbReference type="SUPFAM" id="SSF52777">
    <property type="entry name" value="CoA-dependent acyltransferases"/>
    <property type="match status" value="1"/>
</dbReference>
<keyword evidence="5" id="KW-0444">Lipid biosynthesis</keyword>
<dbReference type="Gene3D" id="3.30.559.10">
    <property type="entry name" value="Chloramphenicol acetyltransferase-like domain"/>
    <property type="match status" value="1"/>
</dbReference>
<dbReference type="Pfam" id="PF03007">
    <property type="entry name" value="WS_DGAT_cat"/>
    <property type="match status" value="1"/>
</dbReference>
<feature type="domain" description="O-acyltransferase WSD1 C-terminal" evidence="12">
    <location>
        <begin position="305"/>
        <end position="443"/>
    </location>
</feature>
<dbReference type="RefSeq" id="WP_091323933.1">
    <property type="nucleotide sequence ID" value="NZ_FOSW01000005.1"/>
</dbReference>
<dbReference type="InterPro" id="IPR045034">
    <property type="entry name" value="O-acyltransferase_WSD1-like"/>
</dbReference>
<evidence type="ECO:0000313" key="13">
    <source>
        <dbReference type="EMBL" id="SFK99685.1"/>
    </source>
</evidence>
<keyword evidence="8" id="KW-0443">Lipid metabolism</keyword>
<dbReference type="GO" id="GO:0004144">
    <property type="term" value="F:diacylglycerol O-acyltransferase activity"/>
    <property type="evidence" value="ECO:0007669"/>
    <property type="project" value="UniProtKB-EC"/>
</dbReference>
<dbReference type="Pfam" id="PF06974">
    <property type="entry name" value="WS_DGAT_C"/>
    <property type="match status" value="1"/>
</dbReference>
<evidence type="ECO:0000256" key="5">
    <source>
        <dbReference type="ARBA" id="ARBA00022516"/>
    </source>
</evidence>
<dbReference type="OrthoDB" id="9810950at2"/>
<dbReference type="EMBL" id="FOSW01000005">
    <property type="protein sequence ID" value="SFK99685.1"/>
    <property type="molecule type" value="Genomic_DNA"/>
</dbReference>
<evidence type="ECO:0000256" key="9">
    <source>
        <dbReference type="ARBA" id="ARBA00023315"/>
    </source>
</evidence>
<sequence length="457" mass="47989">MAFTRLRADELVNVWAADRHTPMQIALLGVFDAGPFRRADGAVDTAGIRAALAARARRVPALGRRVVWTRLGEGRPIWVADPWFDPLRHVGAVTLPPGAAPGSWAAGRALRPLRRDRPLWRAEVVEGLPGGRFAVLIVVSHVLADGRTGVALAGALLDPAADTGLEEPAAAAVPPLPTHRELLRVRLHDGVAALRRARPDATGRRRGRQGLEQLRDLLSDLGAPVPRTSLPRRTGPGRRLAVARHPLADLQRAGHALHVTVNDLLLAAVAGGLRQLFAARGEQLPGLVVRASVPAATGLPGQQVMGMLVVDLPVGEPDPLRRLALICHATTAGKARLRAGVGSVVDIRLPAPVARLVVRWGRRFGSRSISLSVTDLAGPSVPLWLAGARLVEAVPIAPLVLQVPLAVAALSYAGELVVTVNADAAITDVDVLAGGIAQAFTDLTGLTGAAARCRPSS</sequence>
<gene>
    <name evidence="13" type="ORF">SAMN04488085_105180</name>
</gene>
<dbReference type="InterPro" id="IPR023213">
    <property type="entry name" value="CAT-like_dom_sf"/>
</dbReference>
<evidence type="ECO:0000256" key="3">
    <source>
        <dbReference type="ARBA" id="ARBA00009587"/>
    </source>
</evidence>
<dbReference type="GO" id="GO:0006071">
    <property type="term" value="P:glycerol metabolic process"/>
    <property type="evidence" value="ECO:0007669"/>
    <property type="project" value="UniProtKB-KW"/>
</dbReference>